<evidence type="ECO:0000259" key="7">
    <source>
        <dbReference type="Pfam" id="PF06429"/>
    </source>
</evidence>
<evidence type="ECO:0000259" key="9">
    <source>
        <dbReference type="Pfam" id="PF22692"/>
    </source>
</evidence>
<proteinExistence type="inferred from homology"/>
<dbReference type="GO" id="GO:0071978">
    <property type="term" value="P:bacterial-type flagellum-dependent swarming motility"/>
    <property type="evidence" value="ECO:0007669"/>
    <property type="project" value="TreeGrafter"/>
</dbReference>
<dbReference type="RefSeq" id="WP_101302031.1">
    <property type="nucleotide sequence ID" value="NZ_NXGX01000004.1"/>
</dbReference>
<dbReference type="Pfam" id="PF07559">
    <property type="entry name" value="FlgE_D2"/>
    <property type="match status" value="1"/>
</dbReference>
<dbReference type="PROSITE" id="PS00588">
    <property type="entry name" value="FLAGELLA_BB_ROD"/>
    <property type="match status" value="1"/>
</dbReference>
<comment type="function">
    <text evidence="5">A flexible structure which links the flagellar filament to the drive apparatus in the basal body.</text>
</comment>
<dbReference type="SUPFAM" id="SSF117143">
    <property type="entry name" value="Flagellar hook protein flgE"/>
    <property type="match status" value="2"/>
</dbReference>
<evidence type="ECO:0000313" key="10">
    <source>
        <dbReference type="EMBL" id="PKR58221.1"/>
    </source>
</evidence>
<feature type="domain" description="Flagellar hook protein FlgE D2" evidence="8">
    <location>
        <begin position="317"/>
        <end position="440"/>
    </location>
</feature>
<dbReference type="InterPro" id="IPR010930">
    <property type="entry name" value="Flg_bb/hook_C_dom"/>
</dbReference>
<protein>
    <recommendedName>
        <fullName evidence="3 5">Flagellar hook protein FlgE</fullName>
    </recommendedName>
</protein>
<keyword evidence="10" id="KW-0969">Cilium</keyword>
<dbReference type="InterPro" id="IPR020013">
    <property type="entry name" value="Flagellar_FlgE/F/G"/>
</dbReference>
<comment type="subcellular location">
    <subcellularLocation>
        <location evidence="1 5">Bacterial flagellum basal body</location>
    </subcellularLocation>
</comment>
<evidence type="ECO:0000313" key="11">
    <source>
        <dbReference type="Proteomes" id="UP000233332"/>
    </source>
</evidence>
<gene>
    <name evidence="10" type="ORF">COO92_10750</name>
</gene>
<dbReference type="InterPro" id="IPR011491">
    <property type="entry name" value="FlgE_D2"/>
</dbReference>
<evidence type="ECO:0000256" key="3">
    <source>
        <dbReference type="ARBA" id="ARBA00019015"/>
    </source>
</evidence>
<dbReference type="GO" id="GO:0044780">
    <property type="term" value="P:bacterial-type flagellum assembly"/>
    <property type="evidence" value="ECO:0007669"/>
    <property type="project" value="InterPro"/>
</dbReference>
<keyword evidence="10" id="KW-0966">Cell projection</keyword>
<dbReference type="EMBL" id="NXGX01000004">
    <property type="protein sequence ID" value="PKR58221.1"/>
    <property type="molecule type" value="Genomic_DNA"/>
</dbReference>
<keyword evidence="4 5" id="KW-0975">Bacterial flagellum</keyword>
<dbReference type="InterPro" id="IPR053967">
    <property type="entry name" value="LlgE_F_G-like_D1"/>
</dbReference>
<dbReference type="Pfam" id="PF06429">
    <property type="entry name" value="Flg_bbr_C"/>
    <property type="match status" value="1"/>
</dbReference>
<dbReference type="PANTHER" id="PTHR30435">
    <property type="entry name" value="FLAGELLAR PROTEIN"/>
    <property type="match status" value="1"/>
</dbReference>
<name>A0A2N3L5Y3_9PROT</name>
<evidence type="ECO:0000256" key="4">
    <source>
        <dbReference type="ARBA" id="ARBA00023143"/>
    </source>
</evidence>
<dbReference type="PRINTS" id="PR01005">
    <property type="entry name" value="FLGHOOKAP1"/>
</dbReference>
<dbReference type="InterPro" id="IPR002371">
    <property type="entry name" value="FlgK"/>
</dbReference>
<dbReference type="InterPro" id="IPR019776">
    <property type="entry name" value="Flagellar_basal_body_rod_CS"/>
</dbReference>
<keyword evidence="11" id="KW-1185">Reference proteome</keyword>
<dbReference type="PANTHER" id="PTHR30435:SF1">
    <property type="entry name" value="FLAGELLAR HOOK PROTEIN FLGE"/>
    <property type="match status" value="1"/>
</dbReference>
<feature type="domain" description="Flagellar hook protein FlgE/F/G-like D1" evidence="9">
    <location>
        <begin position="85"/>
        <end position="132"/>
    </location>
</feature>
<dbReference type="GO" id="GO:0005829">
    <property type="term" value="C:cytosol"/>
    <property type="evidence" value="ECO:0007669"/>
    <property type="project" value="TreeGrafter"/>
</dbReference>
<organism evidence="10 11">
    <name type="scientific">Thalassospira lohafexi</name>
    <dbReference type="NCBI Taxonomy" id="744227"/>
    <lineage>
        <taxon>Bacteria</taxon>
        <taxon>Pseudomonadati</taxon>
        <taxon>Pseudomonadota</taxon>
        <taxon>Alphaproteobacteria</taxon>
        <taxon>Rhodospirillales</taxon>
        <taxon>Thalassospiraceae</taxon>
        <taxon>Thalassospira</taxon>
    </lineage>
</organism>
<dbReference type="InterPro" id="IPR037058">
    <property type="entry name" value="Falgellar_hook_FlgE_sf"/>
</dbReference>
<evidence type="ECO:0000256" key="5">
    <source>
        <dbReference type="RuleBase" id="RU362116"/>
    </source>
</evidence>
<evidence type="ECO:0000259" key="6">
    <source>
        <dbReference type="Pfam" id="PF00460"/>
    </source>
</evidence>
<sequence>MSLFGAMISGVSGLNAQSQNLGVISDNISNLNTVGYKGTVGRFSTLVTEPASNTRYTPGGVRFHPTALISKQGLLQATSSTTAAAISGDGFFIVRDNASPGTNDELFFTRAGDFKPDDDGYLRNTAGYYVQGWATDREGQLLDTSGNLTTSNSSAVTDLQVLDINSILTAAASTTSLEFGANLNSDETAVTGGTATSATAGIDYDTTDLTALAGIANGDQFTITHDGTTSTITINTGDTLEDLASAISAITGVAATTTTTGTNDTLTLTGAFADQDVVFANVTGTPLTALGIPGVPGTLAATYTAGDLATGTIAEDNTMPVTIYDSLGSAHTVNLQVVKLGQNRWGFELTGNTTAGQLDATDHPNGLIQAGTITFDGSGNLQSFDGVAATIGAVTVGTTGDLTDADISAEWTNGSDASAINLDFGTIGLGNGITQFAAGADANGNNVDYTTHFINQNGAQAGTMVNYALTEEGFLQIEFANGVKRPVYKLAIATFEAADEMENHTGNVYRQTRESGDYLLREPGLNGAGNVVASALEGSNVDLAEEFTNMIVTQRAYSANTKTITTTDEMLDELIRIKR</sequence>
<dbReference type="AlphaFoldDB" id="A0A2N3L5Y3"/>
<dbReference type="GO" id="GO:0009425">
    <property type="term" value="C:bacterial-type flagellum basal body"/>
    <property type="evidence" value="ECO:0007669"/>
    <property type="project" value="UniProtKB-SubCell"/>
</dbReference>
<comment type="caution">
    <text evidence="10">The sequence shown here is derived from an EMBL/GenBank/DDBJ whole genome shotgun (WGS) entry which is preliminary data.</text>
</comment>
<dbReference type="Pfam" id="PF00460">
    <property type="entry name" value="Flg_bb_rod"/>
    <property type="match status" value="1"/>
</dbReference>
<feature type="domain" description="Flagellar basal body rod protein N-terminal" evidence="6">
    <location>
        <begin position="10"/>
        <end position="37"/>
    </location>
</feature>
<evidence type="ECO:0000256" key="2">
    <source>
        <dbReference type="ARBA" id="ARBA00009677"/>
    </source>
</evidence>
<keyword evidence="10" id="KW-0282">Flagellum</keyword>
<dbReference type="Pfam" id="PF22692">
    <property type="entry name" value="LlgE_F_G_D1"/>
    <property type="match status" value="1"/>
</dbReference>
<dbReference type="NCBIfam" id="TIGR03506">
    <property type="entry name" value="FlgEFG_subfam"/>
    <property type="match status" value="2"/>
</dbReference>
<reference evidence="10 11" key="1">
    <citation type="submission" date="2017-09" db="EMBL/GenBank/DDBJ databases">
        <title>Biodiversity and function of Thalassospira species in the particle-attached aromatic-hydrocarbon-degrading consortia from the surface seawater of the China South Sea.</title>
        <authorList>
            <person name="Dong C."/>
            <person name="Lai Q."/>
            <person name="Shao Z."/>
        </authorList>
    </citation>
    <scope>NUCLEOTIDE SEQUENCE [LARGE SCALE GENOMIC DNA]</scope>
    <source>
        <strain evidence="10 11">139Z-12</strain>
    </source>
</reference>
<dbReference type="Gene3D" id="2.60.98.20">
    <property type="entry name" value="Flagellar hook protein FlgE"/>
    <property type="match status" value="1"/>
</dbReference>
<dbReference type="InterPro" id="IPR037925">
    <property type="entry name" value="FlgE/F/G-like"/>
</dbReference>
<dbReference type="GO" id="GO:0009424">
    <property type="term" value="C:bacterial-type flagellum hook"/>
    <property type="evidence" value="ECO:0007669"/>
    <property type="project" value="InterPro"/>
</dbReference>
<dbReference type="GO" id="GO:0005198">
    <property type="term" value="F:structural molecule activity"/>
    <property type="evidence" value="ECO:0007669"/>
    <property type="project" value="InterPro"/>
</dbReference>
<accession>A0A2N3L5Y3</accession>
<evidence type="ECO:0000256" key="1">
    <source>
        <dbReference type="ARBA" id="ARBA00004117"/>
    </source>
</evidence>
<feature type="domain" description="Flagellar basal-body/hook protein C-terminal" evidence="7">
    <location>
        <begin position="534"/>
        <end position="577"/>
    </location>
</feature>
<dbReference type="InterPro" id="IPR001444">
    <property type="entry name" value="Flag_bb_rod_N"/>
</dbReference>
<evidence type="ECO:0000259" key="8">
    <source>
        <dbReference type="Pfam" id="PF07559"/>
    </source>
</evidence>
<dbReference type="Proteomes" id="UP000233332">
    <property type="component" value="Unassembled WGS sequence"/>
</dbReference>
<comment type="similarity">
    <text evidence="2 5">Belongs to the flagella basal body rod proteins family.</text>
</comment>